<evidence type="ECO:0000313" key="1">
    <source>
        <dbReference type="EMBL" id="KAG8003327.1"/>
    </source>
</evidence>
<evidence type="ECO:0000313" key="2">
    <source>
        <dbReference type="Proteomes" id="UP000805704"/>
    </source>
</evidence>
<accession>A0ACB7ENB0</accession>
<sequence length="151" mass="16895">MDCFTSADPNVTLLYDNNNDNENLWMRNDTAARLEPCFPLRPWQFPCSVCIHDGKVYAMCKKLADSVRLMMEAIEKPVRVSKSDAQQPWIIVAAPLIVIVIVIVMAVLLYCKNQQQARNNNNPEKAMLSVTPAEENHTVLSCCADGINDGP</sequence>
<gene>
    <name evidence="1" type="ORF">GBF38_018339</name>
</gene>
<name>A0ACB7ENB0_NIBAL</name>
<organism evidence="1 2">
    <name type="scientific">Nibea albiflora</name>
    <name type="common">Yellow drum</name>
    <name type="synonym">Corvina albiflora</name>
    <dbReference type="NCBI Taxonomy" id="240163"/>
    <lineage>
        <taxon>Eukaryota</taxon>
        <taxon>Metazoa</taxon>
        <taxon>Chordata</taxon>
        <taxon>Craniata</taxon>
        <taxon>Vertebrata</taxon>
        <taxon>Euteleostomi</taxon>
        <taxon>Actinopterygii</taxon>
        <taxon>Neopterygii</taxon>
        <taxon>Teleostei</taxon>
        <taxon>Neoteleostei</taxon>
        <taxon>Acanthomorphata</taxon>
        <taxon>Eupercaria</taxon>
        <taxon>Sciaenidae</taxon>
        <taxon>Nibea</taxon>
    </lineage>
</organism>
<comment type="caution">
    <text evidence="1">The sequence shown here is derived from an EMBL/GenBank/DDBJ whole genome shotgun (WGS) entry which is preliminary data.</text>
</comment>
<dbReference type="EMBL" id="CM024792">
    <property type="protein sequence ID" value="KAG8003327.1"/>
    <property type="molecule type" value="Genomic_DNA"/>
</dbReference>
<dbReference type="Proteomes" id="UP000805704">
    <property type="component" value="Chromosome 4"/>
</dbReference>
<keyword evidence="2" id="KW-1185">Reference proteome</keyword>
<proteinExistence type="predicted"/>
<protein>
    <submittedName>
        <fullName evidence="1">Uncharacterized protein</fullName>
    </submittedName>
</protein>
<reference evidence="1" key="1">
    <citation type="submission" date="2020-04" db="EMBL/GenBank/DDBJ databases">
        <title>A chromosome-scale assembly and high-density genetic map of the yellow drum (Nibea albiflora) genome.</title>
        <authorList>
            <person name="Xu D."/>
            <person name="Zhang W."/>
            <person name="Chen R."/>
            <person name="Tan P."/>
            <person name="Wang L."/>
            <person name="Song H."/>
            <person name="Tian L."/>
            <person name="Zhu Q."/>
            <person name="Wang B."/>
        </authorList>
    </citation>
    <scope>NUCLEOTIDE SEQUENCE</scope>
    <source>
        <strain evidence="1">ZJHYS-2018</strain>
    </source>
</reference>